<gene>
    <name evidence="2" type="ORF">OAUR00152_LOCUS35599</name>
</gene>
<evidence type="ECO:0000256" key="1">
    <source>
        <dbReference type="SAM" id="MobiDB-lite"/>
    </source>
</evidence>
<evidence type="ECO:0000313" key="2">
    <source>
        <dbReference type="EMBL" id="CAE2277246.1"/>
    </source>
</evidence>
<organism evidence="2">
    <name type="scientific">Odontella aurita</name>
    <dbReference type="NCBI Taxonomy" id="265563"/>
    <lineage>
        <taxon>Eukaryota</taxon>
        <taxon>Sar</taxon>
        <taxon>Stramenopiles</taxon>
        <taxon>Ochrophyta</taxon>
        <taxon>Bacillariophyta</taxon>
        <taxon>Mediophyceae</taxon>
        <taxon>Biddulphiophycidae</taxon>
        <taxon>Eupodiscales</taxon>
        <taxon>Odontellaceae</taxon>
        <taxon>Odontella</taxon>
    </lineage>
</organism>
<dbReference type="EMBL" id="HBKQ01051604">
    <property type="protein sequence ID" value="CAE2277246.1"/>
    <property type="molecule type" value="Transcribed_RNA"/>
</dbReference>
<sequence>MDVGFCSAAPVVSIWLERVLRSIHITIPDAPSRRVLYHPSSLHLLDSTAASKPSAETGAEGVDPRGRLIVKDTGAASPTAASRSASSRHCHESGCNQVPPTEWSGSDPP</sequence>
<protein>
    <submittedName>
        <fullName evidence="2">Uncharacterized protein</fullName>
    </submittedName>
</protein>
<feature type="region of interest" description="Disordered" evidence="1">
    <location>
        <begin position="47"/>
        <end position="109"/>
    </location>
</feature>
<name>A0A7S4JXB2_9STRA</name>
<proteinExistence type="predicted"/>
<feature type="compositionally biased region" description="Low complexity" evidence="1">
    <location>
        <begin position="75"/>
        <end position="87"/>
    </location>
</feature>
<reference evidence="2" key="1">
    <citation type="submission" date="2021-01" db="EMBL/GenBank/DDBJ databases">
        <authorList>
            <person name="Corre E."/>
            <person name="Pelletier E."/>
            <person name="Niang G."/>
            <person name="Scheremetjew M."/>
            <person name="Finn R."/>
            <person name="Kale V."/>
            <person name="Holt S."/>
            <person name="Cochrane G."/>
            <person name="Meng A."/>
            <person name="Brown T."/>
            <person name="Cohen L."/>
        </authorList>
    </citation>
    <scope>NUCLEOTIDE SEQUENCE</scope>
    <source>
        <strain evidence="2">Isolate 1302-5</strain>
    </source>
</reference>
<dbReference type="AlphaFoldDB" id="A0A7S4JXB2"/>
<accession>A0A7S4JXB2</accession>